<proteinExistence type="predicted"/>
<sequence>MGAYPEIGTRAPGTVWPGPAARARARGHAWRDATLLLCCASLQRRLAAVIYRRTGLFAPSLHFPTPVRGVRVGLAAERAHGHRHRAGLFGSTTKRTPEANEPPCSRQETR</sequence>
<organism evidence="1 2">
    <name type="scientific">Hyalomma asiaticum</name>
    <name type="common">Tick</name>
    <dbReference type="NCBI Taxonomy" id="266040"/>
    <lineage>
        <taxon>Eukaryota</taxon>
        <taxon>Metazoa</taxon>
        <taxon>Ecdysozoa</taxon>
        <taxon>Arthropoda</taxon>
        <taxon>Chelicerata</taxon>
        <taxon>Arachnida</taxon>
        <taxon>Acari</taxon>
        <taxon>Parasitiformes</taxon>
        <taxon>Ixodida</taxon>
        <taxon>Ixodoidea</taxon>
        <taxon>Ixodidae</taxon>
        <taxon>Hyalomminae</taxon>
        <taxon>Hyalomma</taxon>
    </lineage>
</organism>
<reference evidence="1" key="1">
    <citation type="submission" date="2020-05" db="EMBL/GenBank/DDBJ databases">
        <title>Large-scale comparative analyses of tick genomes elucidate their genetic diversity and vector capacities.</title>
        <authorList>
            <person name="Jia N."/>
            <person name="Wang J."/>
            <person name="Shi W."/>
            <person name="Du L."/>
            <person name="Sun Y."/>
            <person name="Zhan W."/>
            <person name="Jiang J."/>
            <person name="Wang Q."/>
            <person name="Zhang B."/>
            <person name="Ji P."/>
            <person name="Sakyi L.B."/>
            <person name="Cui X."/>
            <person name="Yuan T."/>
            <person name="Jiang B."/>
            <person name="Yang W."/>
            <person name="Lam T.T.-Y."/>
            <person name="Chang Q."/>
            <person name="Ding S."/>
            <person name="Wang X."/>
            <person name="Zhu J."/>
            <person name="Ruan X."/>
            <person name="Zhao L."/>
            <person name="Wei J."/>
            <person name="Que T."/>
            <person name="Du C."/>
            <person name="Cheng J."/>
            <person name="Dai P."/>
            <person name="Han X."/>
            <person name="Huang E."/>
            <person name="Gao Y."/>
            <person name="Liu J."/>
            <person name="Shao H."/>
            <person name="Ye R."/>
            <person name="Li L."/>
            <person name="Wei W."/>
            <person name="Wang X."/>
            <person name="Wang C."/>
            <person name="Yang T."/>
            <person name="Huo Q."/>
            <person name="Li W."/>
            <person name="Guo W."/>
            <person name="Chen H."/>
            <person name="Zhou L."/>
            <person name="Ni X."/>
            <person name="Tian J."/>
            <person name="Zhou Y."/>
            <person name="Sheng Y."/>
            <person name="Liu T."/>
            <person name="Pan Y."/>
            <person name="Xia L."/>
            <person name="Li J."/>
            <person name="Zhao F."/>
            <person name="Cao W."/>
        </authorList>
    </citation>
    <scope>NUCLEOTIDE SEQUENCE</scope>
    <source>
        <strain evidence="1">Hyas-2018</strain>
    </source>
</reference>
<evidence type="ECO:0000313" key="1">
    <source>
        <dbReference type="EMBL" id="KAH6946812.1"/>
    </source>
</evidence>
<comment type="caution">
    <text evidence="1">The sequence shown here is derived from an EMBL/GenBank/DDBJ whole genome shotgun (WGS) entry which is preliminary data.</text>
</comment>
<accession>A0ACB7TKG4</accession>
<gene>
    <name evidence="1" type="ORF">HPB50_015394</name>
</gene>
<dbReference type="EMBL" id="CM023481">
    <property type="protein sequence ID" value="KAH6946812.1"/>
    <property type="molecule type" value="Genomic_DNA"/>
</dbReference>
<protein>
    <submittedName>
        <fullName evidence="1">Uncharacterized protein</fullName>
    </submittedName>
</protein>
<name>A0ACB7TKG4_HYAAI</name>
<evidence type="ECO:0000313" key="2">
    <source>
        <dbReference type="Proteomes" id="UP000821845"/>
    </source>
</evidence>
<dbReference type="Proteomes" id="UP000821845">
    <property type="component" value="Chromosome 1"/>
</dbReference>
<keyword evidence="2" id="KW-1185">Reference proteome</keyword>